<sequence length="56" mass="6344">MSQSANSNTLSFRAFCTFLKTDSSALSLGQCPRISFQKCTKRSIENQEYYNLRIAS</sequence>
<organism evidence="1 2">
    <name type="scientific">Candidatus Neptunichlamydia vexilliferae</name>
    <dbReference type="NCBI Taxonomy" id="1651774"/>
    <lineage>
        <taxon>Bacteria</taxon>
        <taxon>Pseudomonadati</taxon>
        <taxon>Chlamydiota</taxon>
        <taxon>Chlamydiia</taxon>
        <taxon>Parachlamydiales</taxon>
        <taxon>Simkaniaceae</taxon>
        <taxon>Candidatus Neptunichlamydia</taxon>
    </lineage>
</organism>
<comment type="caution">
    <text evidence="1">The sequence shown here is derived from an EMBL/GenBank/DDBJ whole genome shotgun (WGS) entry which is preliminary data.</text>
</comment>
<keyword evidence="2" id="KW-1185">Reference proteome</keyword>
<name>A0ABS0AXL5_9BACT</name>
<dbReference type="Proteomes" id="UP001194714">
    <property type="component" value="Unassembled WGS sequence"/>
</dbReference>
<reference evidence="1 2" key="1">
    <citation type="submission" date="2020-01" db="EMBL/GenBank/DDBJ databases">
        <title>Draft genome sequence of Cand. Neptunochlamydia vexilliferae K9.</title>
        <authorList>
            <person name="Schulz F."/>
            <person name="Koestlbacher S."/>
            <person name="Wascher F."/>
            <person name="Pizzetti I."/>
            <person name="Horn M."/>
        </authorList>
    </citation>
    <scope>NUCLEOTIDE SEQUENCE [LARGE SCALE GENOMIC DNA]</scope>
    <source>
        <strain evidence="1 2">K9</strain>
    </source>
</reference>
<accession>A0ABS0AXL5</accession>
<evidence type="ECO:0000313" key="2">
    <source>
        <dbReference type="Proteomes" id="UP001194714"/>
    </source>
</evidence>
<gene>
    <name evidence="1" type="ORF">NEPTK9_000380</name>
</gene>
<evidence type="ECO:0000313" key="1">
    <source>
        <dbReference type="EMBL" id="MBF5058880.1"/>
    </source>
</evidence>
<protein>
    <submittedName>
        <fullName evidence="1">Uncharacterized protein</fullName>
    </submittedName>
</protein>
<proteinExistence type="predicted"/>
<dbReference type="EMBL" id="JAAEJV010000005">
    <property type="protein sequence ID" value="MBF5058880.1"/>
    <property type="molecule type" value="Genomic_DNA"/>
</dbReference>